<feature type="compositionally biased region" description="Polar residues" evidence="1">
    <location>
        <begin position="11"/>
        <end position="21"/>
    </location>
</feature>
<organism evidence="2 3">
    <name type="scientific">Goodea atripinnis</name>
    <dbReference type="NCBI Taxonomy" id="208336"/>
    <lineage>
        <taxon>Eukaryota</taxon>
        <taxon>Metazoa</taxon>
        <taxon>Chordata</taxon>
        <taxon>Craniata</taxon>
        <taxon>Vertebrata</taxon>
        <taxon>Euteleostomi</taxon>
        <taxon>Actinopterygii</taxon>
        <taxon>Neopterygii</taxon>
        <taxon>Teleostei</taxon>
        <taxon>Neoteleostei</taxon>
        <taxon>Acanthomorphata</taxon>
        <taxon>Ovalentaria</taxon>
        <taxon>Atherinomorphae</taxon>
        <taxon>Cyprinodontiformes</taxon>
        <taxon>Goodeidae</taxon>
        <taxon>Goodea</taxon>
    </lineage>
</organism>
<sequence>MPTPQPVPSAAQKQNQSPWSTTTTRRLAWMCWIRSLGSIRNCLNMTISRRDFILELAKQLRANHMRSKEPLVSKTLLSGRAVFCEAKNTVSGVSTLYKKQLTRCLSQM</sequence>
<accession>A0ABV0N3U0</accession>
<dbReference type="EMBL" id="JAHRIO010022504">
    <property type="protein sequence ID" value="MEQ2166038.1"/>
    <property type="molecule type" value="Genomic_DNA"/>
</dbReference>
<feature type="region of interest" description="Disordered" evidence="1">
    <location>
        <begin position="1"/>
        <end position="21"/>
    </location>
</feature>
<evidence type="ECO:0000313" key="3">
    <source>
        <dbReference type="Proteomes" id="UP001476798"/>
    </source>
</evidence>
<comment type="caution">
    <text evidence="2">The sequence shown here is derived from an EMBL/GenBank/DDBJ whole genome shotgun (WGS) entry which is preliminary data.</text>
</comment>
<proteinExistence type="predicted"/>
<gene>
    <name evidence="2" type="ORF">GOODEAATRI_023422</name>
</gene>
<protein>
    <submittedName>
        <fullName evidence="2">Uncharacterized protein</fullName>
    </submittedName>
</protein>
<keyword evidence="3" id="KW-1185">Reference proteome</keyword>
<evidence type="ECO:0000256" key="1">
    <source>
        <dbReference type="SAM" id="MobiDB-lite"/>
    </source>
</evidence>
<dbReference type="Proteomes" id="UP001476798">
    <property type="component" value="Unassembled WGS sequence"/>
</dbReference>
<evidence type="ECO:0000313" key="2">
    <source>
        <dbReference type="EMBL" id="MEQ2166038.1"/>
    </source>
</evidence>
<reference evidence="2 3" key="1">
    <citation type="submission" date="2021-06" db="EMBL/GenBank/DDBJ databases">
        <authorList>
            <person name="Palmer J.M."/>
        </authorList>
    </citation>
    <scope>NUCLEOTIDE SEQUENCE [LARGE SCALE GENOMIC DNA]</scope>
    <source>
        <strain evidence="2 3">GA_2019</strain>
        <tissue evidence="2">Muscle</tissue>
    </source>
</reference>
<name>A0ABV0N3U0_9TELE</name>